<dbReference type="InterPro" id="IPR008727">
    <property type="entry name" value="PAAR_motif"/>
</dbReference>
<dbReference type="Gene3D" id="2.60.200.60">
    <property type="match status" value="1"/>
</dbReference>
<dbReference type="RefSeq" id="WP_059638075.1">
    <property type="nucleotide sequence ID" value="NZ_LOTK01000070.1"/>
</dbReference>
<accession>A0A102LV75</accession>
<evidence type="ECO:0008006" key="3">
    <source>
        <dbReference type="Google" id="ProtNLM"/>
    </source>
</evidence>
<evidence type="ECO:0000313" key="1">
    <source>
        <dbReference type="EMBL" id="KUZ81392.1"/>
    </source>
</evidence>
<comment type="caution">
    <text evidence="1">The sequence shown here is derived from an EMBL/GenBank/DDBJ whole genome shotgun (WGS) entry which is preliminary data.</text>
</comment>
<sequence length="87" mass="8933">MTSIACIGDPTTHGGSIITGSDTMDVMGRKAARRGDLVSCPIEGHGVNPIIEGSDMILDNGVPVALYGHRCACGCQLIAFGTDATIE</sequence>
<proteinExistence type="predicted"/>
<protein>
    <recommendedName>
        <fullName evidence="3">PAAR domain-containing protein</fullName>
    </recommendedName>
</protein>
<dbReference type="CDD" id="cd14744">
    <property type="entry name" value="PAAR_CT_2"/>
    <property type="match status" value="1"/>
</dbReference>
<dbReference type="AlphaFoldDB" id="A0A102LV75"/>
<reference evidence="1 2" key="1">
    <citation type="submission" date="2015-11" db="EMBL/GenBank/DDBJ databases">
        <title>Expanding the genomic diversity of Burkholderia species for the development of highly accurate diagnostics.</title>
        <authorList>
            <person name="Sahl J."/>
            <person name="Keim P."/>
            <person name="Wagner D."/>
        </authorList>
    </citation>
    <scope>NUCLEOTIDE SEQUENCE [LARGE SCALE GENOMIC DNA]</scope>
    <source>
        <strain evidence="1 2">RF32-BP4</strain>
    </source>
</reference>
<dbReference type="Pfam" id="PF05488">
    <property type="entry name" value="PAAR_motif"/>
    <property type="match status" value="1"/>
</dbReference>
<name>A0A102LV75_9BURK</name>
<organism evidence="1 2">
    <name type="scientific">Burkholderia ubonensis</name>
    <dbReference type="NCBI Taxonomy" id="101571"/>
    <lineage>
        <taxon>Bacteria</taxon>
        <taxon>Pseudomonadati</taxon>
        <taxon>Pseudomonadota</taxon>
        <taxon>Betaproteobacteria</taxon>
        <taxon>Burkholderiales</taxon>
        <taxon>Burkholderiaceae</taxon>
        <taxon>Burkholderia</taxon>
        <taxon>Burkholderia cepacia complex</taxon>
    </lineage>
</organism>
<dbReference type="Proteomes" id="UP000065521">
    <property type="component" value="Unassembled WGS sequence"/>
</dbReference>
<gene>
    <name evidence="1" type="ORF">WI38_32615</name>
</gene>
<evidence type="ECO:0000313" key="2">
    <source>
        <dbReference type="Proteomes" id="UP000065521"/>
    </source>
</evidence>
<dbReference type="EMBL" id="LOTN01000072">
    <property type="protein sequence ID" value="KUZ81392.1"/>
    <property type="molecule type" value="Genomic_DNA"/>
</dbReference>